<organism evidence="3 4">
    <name type="scientific">Haloplanus aerogenes</name>
    <dbReference type="NCBI Taxonomy" id="660522"/>
    <lineage>
        <taxon>Archaea</taxon>
        <taxon>Methanobacteriati</taxon>
        <taxon>Methanobacteriota</taxon>
        <taxon>Stenosarchaea group</taxon>
        <taxon>Halobacteria</taxon>
        <taxon>Halobacteriales</taxon>
        <taxon>Haloferacaceae</taxon>
        <taxon>Haloplanus</taxon>
    </lineage>
</organism>
<reference evidence="3 4" key="1">
    <citation type="journal article" date="2015" name="Stand. Genomic Sci.">
        <title>Genomic Encyclopedia of Bacterial and Archaeal Type Strains, Phase III: the genomes of soil and plant-associated and newly described type strains.</title>
        <authorList>
            <person name="Whitman W.B."/>
            <person name="Woyke T."/>
            <person name="Klenk H.P."/>
            <person name="Zhou Y."/>
            <person name="Lilburn T.G."/>
            <person name="Beck B.J."/>
            <person name="De Vos P."/>
            <person name="Vandamme P."/>
            <person name="Eisen J.A."/>
            <person name="Garrity G."/>
            <person name="Hugenholtz P."/>
            <person name="Kyrpides N.C."/>
        </authorList>
    </citation>
    <scope>NUCLEOTIDE SEQUENCE [LARGE SCALE GENOMIC DNA]</scope>
    <source>
        <strain evidence="3 4">CGMCC 1.10124</strain>
    </source>
</reference>
<gene>
    <name evidence="3" type="ORF">ATH50_1384</name>
    <name evidence="2" type="ORF">DU502_02050</name>
</gene>
<evidence type="ECO:0000256" key="1">
    <source>
        <dbReference type="SAM" id="Phobius"/>
    </source>
</evidence>
<dbReference type="Proteomes" id="UP000277326">
    <property type="component" value="Unassembled WGS sequence"/>
</dbReference>
<reference evidence="3" key="3">
    <citation type="submission" date="2018-10" db="EMBL/GenBank/DDBJ databases">
        <authorList>
            <person name="Whitman W."/>
            <person name="Huntemann M."/>
            <person name="Clum A."/>
            <person name="Pillay M."/>
            <person name="Palaniappan K."/>
            <person name="Varghese N."/>
            <person name="Mikhailova N."/>
            <person name="Stamatis D."/>
            <person name="Reddy T."/>
            <person name="Daum C."/>
            <person name="Shapiro N."/>
            <person name="Ivanova N."/>
            <person name="Kyrpides N."/>
            <person name="Woyke T."/>
        </authorList>
    </citation>
    <scope>NUCLEOTIDE SEQUENCE</scope>
    <source>
        <strain evidence="3">CGMCC 1.10124</strain>
    </source>
</reference>
<feature type="transmembrane region" description="Helical" evidence="1">
    <location>
        <begin position="37"/>
        <end position="60"/>
    </location>
</feature>
<evidence type="ECO:0000313" key="4">
    <source>
        <dbReference type="Proteomes" id="UP000277326"/>
    </source>
</evidence>
<dbReference type="Proteomes" id="UP000282007">
    <property type="component" value="Chromosome"/>
</dbReference>
<dbReference type="EMBL" id="REFS01000002">
    <property type="protein sequence ID" value="RMB24144.1"/>
    <property type="molecule type" value="Genomic_DNA"/>
</dbReference>
<dbReference type="GeneID" id="38470030"/>
<keyword evidence="1" id="KW-1133">Transmembrane helix</keyword>
<proteinExistence type="predicted"/>
<sequence length="66" mass="6630">MTTRRERVGWALLFSLPMGVGVGLATARMARAGPTHPLVVGAAVTTAALVAALILVATGVSTTEVA</sequence>
<name>A0A3M0DRS7_9EURY</name>
<evidence type="ECO:0000313" key="2">
    <source>
        <dbReference type="EMBL" id="AZH24228.1"/>
    </source>
</evidence>
<keyword evidence="5" id="KW-1185">Reference proteome</keyword>
<keyword evidence="1" id="KW-0812">Transmembrane</keyword>
<evidence type="ECO:0000313" key="5">
    <source>
        <dbReference type="Proteomes" id="UP000282007"/>
    </source>
</evidence>
<dbReference type="OrthoDB" id="351215at2157"/>
<protein>
    <submittedName>
        <fullName evidence="3">Uncharacterized protein</fullName>
    </submittedName>
</protein>
<accession>A0A3M0DRS7</accession>
<evidence type="ECO:0000313" key="3">
    <source>
        <dbReference type="EMBL" id="RMB24144.1"/>
    </source>
</evidence>
<keyword evidence="1" id="KW-0472">Membrane</keyword>
<dbReference type="EMBL" id="CP034145">
    <property type="protein sequence ID" value="AZH24228.1"/>
    <property type="molecule type" value="Genomic_DNA"/>
</dbReference>
<reference evidence="2 5" key="2">
    <citation type="submission" date="2018-07" db="EMBL/GenBank/DDBJ databases">
        <title>Genome sequences of Haloplanus aerogenes JCM 16430T.</title>
        <authorList>
            <person name="Kim Y.B."/>
            <person name="Roh S.W."/>
        </authorList>
    </citation>
    <scope>NUCLEOTIDE SEQUENCE [LARGE SCALE GENOMIC DNA]</scope>
    <source>
        <strain evidence="2 5">JCM 16430</strain>
    </source>
</reference>
<dbReference type="RefSeq" id="WP_121920024.1">
    <property type="nucleotide sequence ID" value="NZ_CP034145.1"/>
</dbReference>
<dbReference type="AlphaFoldDB" id="A0A3M0DRS7"/>
<dbReference type="KEGG" id="haer:DU502_02050"/>